<name>A0A0B1RWS2_OESDE</name>
<dbReference type="Proteomes" id="UP000053660">
    <property type="component" value="Unassembled WGS sequence"/>
</dbReference>
<gene>
    <name evidence="1" type="ORF">OESDEN_24772</name>
</gene>
<dbReference type="OrthoDB" id="5852880at2759"/>
<organism evidence="1 2">
    <name type="scientific">Oesophagostomum dentatum</name>
    <name type="common">Nodular worm</name>
    <dbReference type="NCBI Taxonomy" id="61180"/>
    <lineage>
        <taxon>Eukaryota</taxon>
        <taxon>Metazoa</taxon>
        <taxon>Ecdysozoa</taxon>
        <taxon>Nematoda</taxon>
        <taxon>Chromadorea</taxon>
        <taxon>Rhabditida</taxon>
        <taxon>Rhabditina</taxon>
        <taxon>Rhabditomorpha</taxon>
        <taxon>Strongyloidea</taxon>
        <taxon>Strongylidae</taxon>
        <taxon>Oesophagostomum</taxon>
    </lineage>
</organism>
<sequence>EFAKKLDKLEKWVIEKKEAQEKRKPYEDPVVLTNQVP</sequence>
<dbReference type="AlphaFoldDB" id="A0A0B1RWS2"/>
<accession>A0A0B1RWS2</accession>
<protein>
    <submittedName>
        <fullName evidence="1">Uncharacterized protein</fullName>
    </submittedName>
</protein>
<evidence type="ECO:0000313" key="1">
    <source>
        <dbReference type="EMBL" id="KHJ75612.1"/>
    </source>
</evidence>
<dbReference type="EMBL" id="KN612574">
    <property type="protein sequence ID" value="KHJ75612.1"/>
    <property type="molecule type" value="Genomic_DNA"/>
</dbReference>
<reference evidence="1 2" key="1">
    <citation type="submission" date="2014-03" db="EMBL/GenBank/DDBJ databases">
        <title>Draft genome of the hookworm Oesophagostomum dentatum.</title>
        <authorList>
            <person name="Mitreva M."/>
        </authorList>
    </citation>
    <scope>NUCLEOTIDE SEQUENCE [LARGE SCALE GENOMIC DNA]</scope>
    <source>
        <strain evidence="1 2">OD-Hann</strain>
    </source>
</reference>
<evidence type="ECO:0000313" key="2">
    <source>
        <dbReference type="Proteomes" id="UP000053660"/>
    </source>
</evidence>
<keyword evidence="2" id="KW-1185">Reference proteome</keyword>
<proteinExistence type="predicted"/>
<feature type="non-terminal residue" evidence="1">
    <location>
        <position position="1"/>
    </location>
</feature>